<dbReference type="InterPro" id="IPR008754">
    <property type="entry name" value="Peptidase_M43"/>
</dbReference>
<proteinExistence type="inferred from homology"/>
<dbReference type="PANTHER" id="PTHR47466">
    <property type="match status" value="1"/>
</dbReference>
<feature type="compositionally biased region" description="Low complexity" evidence="10">
    <location>
        <begin position="16"/>
        <end position="29"/>
    </location>
</feature>
<evidence type="ECO:0000256" key="3">
    <source>
        <dbReference type="ARBA" id="ARBA00022670"/>
    </source>
</evidence>
<keyword evidence="5" id="KW-0732">Signal</keyword>
<dbReference type="GeneID" id="69007694"/>
<gene>
    <name evidence="12" type="ORF">GCG54_00000522</name>
</gene>
<accession>A0A8H4CHR6</accession>
<reference evidence="12" key="1">
    <citation type="journal article" date="2020" name="Phytopathology">
        <title>Genome sequence and comparative analysis of Colletotrichum gloeosporioides isolated from Liriodendron leaves.</title>
        <authorList>
            <person name="Fu F.F."/>
            <person name="Hao Z."/>
            <person name="Wang P."/>
            <person name="Lu Y."/>
            <person name="Xue L.J."/>
            <person name="Wei G."/>
            <person name="Tian Y."/>
            <person name="Baishi H."/>
            <person name="Xu H."/>
            <person name="Shi J."/>
            <person name="Cheng T."/>
            <person name="Wang G."/>
            <person name="Yi Y."/>
            <person name="Chen J."/>
        </authorList>
    </citation>
    <scope>NUCLEOTIDE SEQUENCE</scope>
    <source>
        <strain evidence="12">Lc1</strain>
    </source>
</reference>
<evidence type="ECO:0000256" key="8">
    <source>
        <dbReference type="ARBA" id="ARBA00023049"/>
    </source>
</evidence>
<evidence type="ECO:0000313" key="12">
    <source>
        <dbReference type="EMBL" id="KAF3804173.1"/>
    </source>
</evidence>
<dbReference type="GO" id="GO:0046872">
    <property type="term" value="F:metal ion binding"/>
    <property type="evidence" value="ECO:0007669"/>
    <property type="project" value="UniProtKB-KW"/>
</dbReference>
<dbReference type="Proteomes" id="UP000613401">
    <property type="component" value="Unassembled WGS sequence"/>
</dbReference>
<dbReference type="Pfam" id="PF05572">
    <property type="entry name" value="Peptidase_M43"/>
    <property type="match status" value="1"/>
</dbReference>
<evidence type="ECO:0000256" key="9">
    <source>
        <dbReference type="ARBA" id="ARBA00023157"/>
    </source>
</evidence>
<dbReference type="RefSeq" id="XP_045263332.1">
    <property type="nucleotide sequence ID" value="XM_045400659.1"/>
</dbReference>
<evidence type="ECO:0000256" key="6">
    <source>
        <dbReference type="ARBA" id="ARBA00022801"/>
    </source>
</evidence>
<sequence>MAPVSPIFSLLDRFGASPSDSSHSHAPQQQKQPERLKHVAAGNPSQLGDPVSLKAEVSKLVPTEGEQGAQSSGGASDKKGGVLGAKNSDGSPVQDKEKKRLKQIAEENNEAGNPSQLGDPMMLPRATTVLLSLGASLALGKLQCVNDDTLAAAELPQISLPTYVKRQDAPKEVDVYFHVASTEANKDRISDATVDAQFEVLHSTYLRHGFSLNLVNVSRVVDDVAGKGFYDDEGIGIPDYDAYVAWRTATRRGAYDALNVYFFSDLNEGIGGYCNLAGVVQDGSQQFYLDGCWVNGDSMPGMVPRSSAGNETVVPNKGHIAIHEVGHWFGLFHTFHGRLCDGINDQVADTPAQAGASSGCPVGRDSCPDAPGLDPIHNFMDYSDDTCTTEFTPGQEERMHQQFDVYRRWQG</sequence>
<keyword evidence="6" id="KW-0378">Hydrolase</keyword>
<keyword evidence="8 12" id="KW-0482">Metalloprotease</keyword>
<keyword evidence="7" id="KW-0862">Zinc</keyword>
<comment type="caution">
    <text evidence="12">The sequence shown here is derived from an EMBL/GenBank/DDBJ whole genome shotgun (WGS) entry which is preliminary data.</text>
</comment>
<keyword evidence="13" id="KW-1185">Reference proteome</keyword>
<dbReference type="GO" id="GO:0008237">
    <property type="term" value="F:metallopeptidase activity"/>
    <property type="evidence" value="ECO:0007669"/>
    <property type="project" value="UniProtKB-KW"/>
</dbReference>
<comment type="function">
    <text evidence="1">Secreted metalloproteinase that allows assimilation of proteinaceous substrates.</text>
</comment>
<evidence type="ECO:0000256" key="2">
    <source>
        <dbReference type="ARBA" id="ARBA00008721"/>
    </source>
</evidence>
<protein>
    <submittedName>
        <fullName evidence="12">Extracellular metalloprotease</fullName>
    </submittedName>
</protein>
<feature type="compositionally biased region" description="Low complexity" evidence="10">
    <location>
        <begin position="64"/>
        <end position="75"/>
    </location>
</feature>
<evidence type="ECO:0000256" key="5">
    <source>
        <dbReference type="ARBA" id="ARBA00022729"/>
    </source>
</evidence>
<evidence type="ECO:0000256" key="10">
    <source>
        <dbReference type="SAM" id="MobiDB-lite"/>
    </source>
</evidence>
<dbReference type="CDD" id="cd04275">
    <property type="entry name" value="ZnMc_pappalysin_like"/>
    <property type="match status" value="1"/>
</dbReference>
<evidence type="ECO:0000256" key="4">
    <source>
        <dbReference type="ARBA" id="ARBA00022723"/>
    </source>
</evidence>
<keyword evidence="4" id="KW-0479">Metal-binding</keyword>
<dbReference type="EMBL" id="WVTB01000050">
    <property type="protein sequence ID" value="KAF3804173.1"/>
    <property type="molecule type" value="Genomic_DNA"/>
</dbReference>
<reference evidence="12" key="2">
    <citation type="submission" date="2020-03" db="EMBL/GenBank/DDBJ databases">
        <authorList>
            <person name="Fu F.-F."/>
            <person name="Chen J."/>
        </authorList>
    </citation>
    <scope>NUCLEOTIDE SEQUENCE</scope>
    <source>
        <strain evidence="12">Lc1</strain>
    </source>
</reference>
<dbReference type="AlphaFoldDB" id="A0A8H4CHR6"/>
<evidence type="ECO:0000256" key="1">
    <source>
        <dbReference type="ARBA" id="ARBA00003174"/>
    </source>
</evidence>
<organism evidence="12 13">
    <name type="scientific">Colletotrichum gloeosporioides</name>
    <name type="common">Anthracnose fungus</name>
    <name type="synonym">Glomerella cingulata</name>
    <dbReference type="NCBI Taxonomy" id="474922"/>
    <lineage>
        <taxon>Eukaryota</taxon>
        <taxon>Fungi</taxon>
        <taxon>Dikarya</taxon>
        <taxon>Ascomycota</taxon>
        <taxon>Pezizomycotina</taxon>
        <taxon>Sordariomycetes</taxon>
        <taxon>Hypocreomycetidae</taxon>
        <taxon>Glomerellales</taxon>
        <taxon>Glomerellaceae</taxon>
        <taxon>Colletotrichum</taxon>
        <taxon>Colletotrichum gloeosporioides species complex</taxon>
    </lineage>
</organism>
<evidence type="ECO:0000256" key="7">
    <source>
        <dbReference type="ARBA" id="ARBA00022833"/>
    </source>
</evidence>
<dbReference type="PANTHER" id="PTHR47466:SF1">
    <property type="entry name" value="METALLOPROTEASE MEP1 (AFU_ORTHOLOGUE AFUA_1G07730)-RELATED"/>
    <property type="match status" value="1"/>
</dbReference>
<evidence type="ECO:0000313" key="13">
    <source>
        <dbReference type="Proteomes" id="UP000613401"/>
    </source>
</evidence>
<dbReference type="InterPro" id="IPR024079">
    <property type="entry name" value="MetalloPept_cat_dom_sf"/>
</dbReference>
<name>A0A8H4CHR6_COLGL</name>
<feature type="domain" description="Peptidase M43 pregnancy-associated plasma-A" evidence="11">
    <location>
        <begin position="315"/>
        <end position="402"/>
    </location>
</feature>
<dbReference type="GO" id="GO:0006508">
    <property type="term" value="P:proteolysis"/>
    <property type="evidence" value="ECO:0007669"/>
    <property type="project" value="UniProtKB-KW"/>
</dbReference>
<keyword evidence="9" id="KW-1015">Disulfide bond</keyword>
<feature type="region of interest" description="Disordered" evidence="10">
    <location>
        <begin position="1"/>
        <end position="100"/>
    </location>
</feature>
<keyword evidence="3 12" id="KW-0645">Protease</keyword>
<evidence type="ECO:0000259" key="11">
    <source>
        <dbReference type="Pfam" id="PF05572"/>
    </source>
</evidence>
<comment type="similarity">
    <text evidence="2">Belongs to the peptidase M43B family.</text>
</comment>
<dbReference type="Gene3D" id="3.40.390.10">
    <property type="entry name" value="Collagenase (Catalytic Domain)"/>
    <property type="match status" value="1"/>
</dbReference>
<dbReference type="SUPFAM" id="SSF55486">
    <property type="entry name" value="Metalloproteases ('zincins'), catalytic domain"/>
    <property type="match status" value="1"/>
</dbReference>